<evidence type="ECO:0000313" key="2">
    <source>
        <dbReference type="Proteomes" id="UP000817854"/>
    </source>
</evidence>
<dbReference type="InterPro" id="IPR045584">
    <property type="entry name" value="Pilin-like"/>
</dbReference>
<dbReference type="SUPFAM" id="SSF54523">
    <property type="entry name" value="Pili subunits"/>
    <property type="match status" value="1"/>
</dbReference>
<protein>
    <recommendedName>
        <fullName evidence="3">Type II secretion system protein GspG C-terminal domain-containing protein</fullName>
    </recommendedName>
</protein>
<dbReference type="Proteomes" id="UP000817854">
    <property type="component" value="Unassembled WGS sequence"/>
</dbReference>
<organism evidence="1 2">
    <name type="scientific">Flavobacterium jejuense</name>
    <dbReference type="NCBI Taxonomy" id="1544455"/>
    <lineage>
        <taxon>Bacteria</taxon>
        <taxon>Pseudomonadati</taxon>
        <taxon>Bacteroidota</taxon>
        <taxon>Flavobacteriia</taxon>
        <taxon>Flavobacteriales</taxon>
        <taxon>Flavobacteriaceae</taxon>
        <taxon>Flavobacterium</taxon>
    </lineage>
</organism>
<reference evidence="1" key="1">
    <citation type="submission" date="2019-05" db="EMBL/GenBank/DDBJ databases">
        <authorList>
            <person name="Lianzixin W."/>
        </authorList>
    </citation>
    <scope>NUCLEOTIDE SEQUENCE</scope>
    <source>
        <strain evidence="1">EC11</strain>
    </source>
</reference>
<accession>A0ABX0IMR6</accession>
<dbReference type="RefSeq" id="WP_140959275.1">
    <property type="nucleotide sequence ID" value="NZ_VEVQ02000001.1"/>
</dbReference>
<gene>
    <name evidence="1" type="ORF">FIA58_001445</name>
</gene>
<dbReference type="EMBL" id="VEVQ02000001">
    <property type="protein sequence ID" value="NHN24325.1"/>
    <property type="molecule type" value="Genomic_DNA"/>
</dbReference>
<keyword evidence="2" id="KW-1185">Reference proteome</keyword>
<comment type="caution">
    <text evidence="1">The sequence shown here is derived from an EMBL/GenBank/DDBJ whole genome shotgun (WGS) entry which is preliminary data.</text>
</comment>
<name>A0ABX0IMR6_9FLAO</name>
<evidence type="ECO:0000313" key="1">
    <source>
        <dbReference type="EMBL" id="NHN24325.1"/>
    </source>
</evidence>
<reference evidence="1" key="2">
    <citation type="submission" date="2020-02" db="EMBL/GenBank/DDBJ databases">
        <title>Flavobacterium profundi sp. nov., isolated from a deep-sea seamount.</title>
        <authorList>
            <person name="Zhang D.-C."/>
        </authorList>
    </citation>
    <scope>NUCLEOTIDE SEQUENCE</scope>
    <source>
        <strain evidence="1">EC11</strain>
    </source>
</reference>
<proteinExistence type="predicted"/>
<evidence type="ECO:0008006" key="3">
    <source>
        <dbReference type="Google" id="ProtNLM"/>
    </source>
</evidence>
<dbReference type="Gene3D" id="3.30.700.10">
    <property type="entry name" value="Glycoprotein, Type 4 Pilin"/>
    <property type="match status" value="1"/>
</dbReference>
<sequence length="124" mass="14272">MKKKKATAKENKLLPSTKIFITILCITFLFSFGFATYKNYFGDDKKVQEELSKVIALLDKEKESMGFYPKELTEIIRNNPLHKNITIDLWGNAYHYKSINNGSTYILLSKGRDGILNTDDDIIK</sequence>